<sequence length="74" mass="7697">MSTQTTFHGAPAVYLGPMTFVFPAGGVQRQKPLPYTAGISTVIPTCDCCGGLFLNIPDPLIGVELVANRSEASA</sequence>
<protein>
    <submittedName>
        <fullName evidence="1">Uncharacterized protein</fullName>
    </submittedName>
</protein>
<accession>A0A9E7NHK0</accession>
<dbReference type="KEGG" id="vg:80018948"/>
<name>A0A9E7NHK0_9CAUD</name>
<organism evidence="1 2">
    <name type="scientific">Gordonia phage Finkle</name>
    <dbReference type="NCBI Taxonomy" id="2926099"/>
    <lineage>
        <taxon>Viruses</taxon>
        <taxon>Duplodnaviria</taxon>
        <taxon>Heunggongvirae</taxon>
        <taxon>Uroviricota</taxon>
        <taxon>Caudoviricetes</taxon>
        <taxon>Finkelvirus</taxon>
        <taxon>Finkelvirus finkel</taxon>
    </lineage>
</organism>
<reference evidence="1" key="1">
    <citation type="submission" date="2022-05" db="EMBL/GenBank/DDBJ databases">
        <authorList>
            <person name="Ashby S."/>
            <person name="Bressette G."/>
            <person name="Brown S."/>
            <person name="Charles S."/>
            <person name="Neely M.N."/>
            <person name="Molloy S.D."/>
            <person name="Garlena R.A."/>
            <person name="Russell D.A."/>
            <person name="Jacobs-Sera D."/>
            <person name="Hatfull G.F."/>
        </authorList>
    </citation>
    <scope>NUCLEOTIDE SEQUENCE</scope>
</reference>
<evidence type="ECO:0000313" key="2">
    <source>
        <dbReference type="Proteomes" id="UP001060355"/>
    </source>
</evidence>
<keyword evidence="2" id="KW-1185">Reference proteome</keyword>
<dbReference type="Proteomes" id="UP001060355">
    <property type="component" value="Segment"/>
</dbReference>
<proteinExistence type="predicted"/>
<dbReference type="RefSeq" id="YP_010754364.1">
    <property type="nucleotide sequence ID" value="NC_073459.1"/>
</dbReference>
<dbReference type="EMBL" id="ON456347">
    <property type="protein sequence ID" value="UTN92965.1"/>
    <property type="molecule type" value="Genomic_DNA"/>
</dbReference>
<evidence type="ECO:0000313" key="1">
    <source>
        <dbReference type="EMBL" id="UTN92965.1"/>
    </source>
</evidence>
<gene>
    <name evidence="1" type="primary">51</name>
    <name evidence="1" type="ORF">SEA_FINKLE_51</name>
</gene>
<dbReference type="GeneID" id="80018948"/>